<keyword evidence="8" id="KW-1133">Transmembrane helix</keyword>
<keyword evidence="6" id="KW-0931">ER-Golgi transport</keyword>
<feature type="non-terminal residue" evidence="10">
    <location>
        <position position="1"/>
    </location>
</feature>
<keyword evidence="9" id="KW-0472">Membrane</keyword>
<keyword evidence="3" id="KW-0813">Transport</keyword>
<dbReference type="AlphaFoldDB" id="A0AA38CTP5"/>
<evidence type="ECO:0000256" key="5">
    <source>
        <dbReference type="ARBA" id="ARBA00022824"/>
    </source>
</evidence>
<evidence type="ECO:0000313" key="11">
    <source>
        <dbReference type="Proteomes" id="UP000824469"/>
    </source>
</evidence>
<protein>
    <submittedName>
        <fullName evidence="10">Uncharacterized protein</fullName>
    </submittedName>
</protein>
<dbReference type="Pfam" id="PF09753">
    <property type="entry name" value="Use1"/>
    <property type="match status" value="1"/>
</dbReference>
<evidence type="ECO:0000256" key="8">
    <source>
        <dbReference type="ARBA" id="ARBA00022989"/>
    </source>
</evidence>
<dbReference type="InterPro" id="IPR019150">
    <property type="entry name" value="Vesicle_transport_protein_Use1"/>
</dbReference>
<dbReference type="GO" id="GO:0015031">
    <property type="term" value="P:protein transport"/>
    <property type="evidence" value="ECO:0007669"/>
    <property type="project" value="UniProtKB-KW"/>
</dbReference>
<evidence type="ECO:0000256" key="2">
    <source>
        <dbReference type="ARBA" id="ARBA00007891"/>
    </source>
</evidence>
<comment type="subcellular location">
    <subcellularLocation>
        <location evidence="1">Endoplasmic reticulum membrane</location>
        <topology evidence="1">Single-pass type IV membrane protein</topology>
    </subcellularLocation>
</comment>
<dbReference type="GO" id="GO:0006890">
    <property type="term" value="P:retrograde vesicle-mediated transport, Golgi to endoplasmic reticulum"/>
    <property type="evidence" value="ECO:0007669"/>
    <property type="project" value="TreeGrafter"/>
</dbReference>
<evidence type="ECO:0000256" key="9">
    <source>
        <dbReference type="ARBA" id="ARBA00023136"/>
    </source>
</evidence>
<organism evidence="10 11">
    <name type="scientific">Taxus chinensis</name>
    <name type="common">Chinese yew</name>
    <name type="synonym">Taxus wallichiana var. chinensis</name>
    <dbReference type="NCBI Taxonomy" id="29808"/>
    <lineage>
        <taxon>Eukaryota</taxon>
        <taxon>Viridiplantae</taxon>
        <taxon>Streptophyta</taxon>
        <taxon>Embryophyta</taxon>
        <taxon>Tracheophyta</taxon>
        <taxon>Spermatophyta</taxon>
        <taxon>Pinopsida</taxon>
        <taxon>Pinidae</taxon>
        <taxon>Conifers II</taxon>
        <taxon>Cupressales</taxon>
        <taxon>Taxaceae</taxon>
        <taxon>Taxus</taxon>
    </lineage>
</organism>
<dbReference type="CDD" id="cd15860">
    <property type="entry name" value="SNARE_USE1"/>
    <property type="match status" value="1"/>
</dbReference>
<evidence type="ECO:0000256" key="1">
    <source>
        <dbReference type="ARBA" id="ARBA00004163"/>
    </source>
</evidence>
<dbReference type="OMA" id="CAINNGR"/>
<dbReference type="PANTHER" id="PTHR13050:SF7">
    <property type="entry name" value="VESICLE TRANSPORT PROTEIN USE1"/>
    <property type="match status" value="1"/>
</dbReference>
<proteinExistence type="inferred from homology"/>
<dbReference type="Proteomes" id="UP000824469">
    <property type="component" value="Unassembled WGS sequence"/>
</dbReference>
<sequence>MFDVHGRDVVDVVIPHNANGIPFNVAHCPYYEEMVCAINNGRKSISTSKAKEYSEEIEALAARIDSDPQLKASEPSRVSDDDRIKEVSELEEKWITNEGGVMSTLSTPVLRKRHVYNTKDQSNGQDIVTAKTESPIKLDAPAQARIEKHRRLQEDLTDEMVGLAHQLKETSLMMNQSLLDTEKILDSTERAVEHSLASTGRATEQAGEIYSKSFKTSCFTWLMIFVMSCV</sequence>
<name>A0AA38CTP5_TAXCH</name>
<accession>A0AA38CTP5</accession>
<evidence type="ECO:0000256" key="6">
    <source>
        <dbReference type="ARBA" id="ARBA00022892"/>
    </source>
</evidence>
<keyword evidence="7" id="KW-0653">Protein transport</keyword>
<keyword evidence="4" id="KW-0812">Transmembrane</keyword>
<evidence type="ECO:0000313" key="10">
    <source>
        <dbReference type="EMBL" id="KAH9302249.1"/>
    </source>
</evidence>
<dbReference type="EMBL" id="JAHRHJ020000009">
    <property type="protein sequence ID" value="KAH9302249.1"/>
    <property type="molecule type" value="Genomic_DNA"/>
</dbReference>
<reference evidence="10 11" key="1">
    <citation type="journal article" date="2021" name="Nat. Plants">
        <title>The Taxus genome provides insights into paclitaxel biosynthesis.</title>
        <authorList>
            <person name="Xiong X."/>
            <person name="Gou J."/>
            <person name="Liao Q."/>
            <person name="Li Y."/>
            <person name="Zhou Q."/>
            <person name="Bi G."/>
            <person name="Li C."/>
            <person name="Du R."/>
            <person name="Wang X."/>
            <person name="Sun T."/>
            <person name="Guo L."/>
            <person name="Liang H."/>
            <person name="Lu P."/>
            <person name="Wu Y."/>
            <person name="Zhang Z."/>
            <person name="Ro D.K."/>
            <person name="Shang Y."/>
            <person name="Huang S."/>
            <person name="Yan J."/>
        </authorList>
    </citation>
    <scope>NUCLEOTIDE SEQUENCE [LARGE SCALE GENOMIC DNA]</scope>
    <source>
        <strain evidence="10">Ta-2019</strain>
    </source>
</reference>
<evidence type="ECO:0000256" key="3">
    <source>
        <dbReference type="ARBA" id="ARBA00022448"/>
    </source>
</evidence>
<comment type="caution">
    <text evidence="10">The sequence shown here is derived from an EMBL/GenBank/DDBJ whole genome shotgun (WGS) entry which is preliminary data.</text>
</comment>
<comment type="similarity">
    <text evidence="2">Belongs to the USE1 family.</text>
</comment>
<gene>
    <name evidence="10" type="ORF">KI387_013832</name>
</gene>
<dbReference type="GO" id="GO:0031201">
    <property type="term" value="C:SNARE complex"/>
    <property type="evidence" value="ECO:0007669"/>
    <property type="project" value="TreeGrafter"/>
</dbReference>
<dbReference type="GO" id="GO:0005484">
    <property type="term" value="F:SNAP receptor activity"/>
    <property type="evidence" value="ECO:0007669"/>
    <property type="project" value="TreeGrafter"/>
</dbReference>
<dbReference type="PANTHER" id="PTHR13050">
    <property type="entry name" value="USE1-LIKE PROTEIN"/>
    <property type="match status" value="1"/>
</dbReference>
<dbReference type="GO" id="GO:0005789">
    <property type="term" value="C:endoplasmic reticulum membrane"/>
    <property type="evidence" value="ECO:0007669"/>
    <property type="project" value="UniProtKB-SubCell"/>
</dbReference>
<keyword evidence="11" id="KW-1185">Reference proteome</keyword>
<evidence type="ECO:0000256" key="7">
    <source>
        <dbReference type="ARBA" id="ARBA00022927"/>
    </source>
</evidence>
<keyword evidence="5" id="KW-0256">Endoplasmic reticulum</keyword>
<evidence type="ECO:0000256" key="4">
    <source>
        <dbReference type="ARBA" id="ARBA00022692"/>
    </source>
</evidence>